<evidence type="ECO:0000256" key="4">
    <source>
        <dbReference type="ARBA" id="ARBA00022525"/>
    </source>
</evidence>
<keyword evidence="4" id="KW-0964">Secreted</keyword>
<evidence type="ECO:0000256" key="3">
    <source>
        <dbReference type="ARBA" id="ARBA00022512"/>
    </source>
</evidence>
<feature type="transmembrane region" description="Helical" evidence="7">
    <location>
        <begin position="703"/>
        <end position="721"/>
    </location>
</feature>
<dbReference type="PROSITE" id="PS50847">
    <property type="entry name" value="GRAM_POS_ANCHORING"/>
    <property type="match status" value="1"/>
</dbReference>
<evidence type="ECO:0000256" key="5">
    <source>
        <dbReference type="ARBA" id="ARBA00022729"/>
    </source>
</evidence>
<dbReference type="NCBIfam" id="TIGR01167">
    <property type="entry name" value="LPXTG_anchor"/>
    <property type="match status" value="1"/>
</dbReference>
<feature type="chain" id="PRO_5032797385" evidence="8">
    <location>
        <begin position="30"/>
        <end position="728"/>
    </location>
</feature>
<evidence type="ECO:0000313" key="11">
    <source>
        <dbReference type="Proteomes" id="UP000591929"/>
    </source>
</evidence>
<organism evidence="10 11">
    <name type="scientific">Listeria booriae</name>
    <dbReference type="NCBI Taxonomy" id="1552123"/>
    <lineage>
        <taxon>Bacteria</taxon>
        <taxon>Bacillati</taxon>
        <taxon>Bacillota</taxon>
        <taxon>Bacilli</taxon>
        <taxon>Bacillales</taxon>
        <taxon>Listeriaceae</taxon>
        <taxon>Listeria</taxon>
    </lineage>
</organism>
<evidence type="ECO:0000256" key="8">
    <source>
        <dbReference type="SAM" id="SignalP"/>
    </source>
</evidence>
<keyword evidence="6" id="KW-0572">Peptidoglycan-anchor</keyword>
<accession>A0A841YA40</accession>
<evidence type="ECO:0000259" key="9">
    <source>
        <dbReference type="PROSITE" id="PS50847"/>
    </source>
</evidence>
<dbReference type="AlphaFoldDB" id="A0A841YA40"/>
<dbReference type="SUPFAM" id="SSF49478">
    <property type="entry name" value="Cna protein B-type domain"/>
    <property type="match status" value="3"/>
</dbReference>
<comment type="similarity">
    <text evidence="2">Belongs to the serine-aspartate repeat-containing protein (SDr) family.</text>
</comment>
<reference evidence="10 11" key="1">
    <citation type="submission" date="2020-03" db="EMBL/GenBank/DDBJ databases">
        <title>Soil Listeria distribution.</title>
        <authorList>
            <person name="Liao J."/>
            <person name="Wiedmann M."/>
        </authorList>
    </citation>
    <scope>NUCLEOTIDE SEQUENCE [LARGE SCALE GENOMIC DNA]</scope>
    <source>
        <strain evidence="10 11">FSL L7-1681</strain>
    </source>
</reference>
<dbReference type="Gene3D" id="2.60.40.10">
    <property type="entry name" value="Immunoglobulins"/>
    <property type="match status" value="4"/>
</dbReference>
<keyword evidence="3" id="KW-0134">Cell wall</keyword>
<dbReference type="EMBL" id="JAARPL010000018">
    <property type="protein sequence ID" value="MBC1373792.1"/>
    <property type="molecule type" value="Genomic_DNA"/>
</dbReference>
<evidence type="ECO:0000256" key="2">
    <source>
        <dbReference type="ARBA" id="ARBA00007257"/>
    </source>
</evidence>
<keyword evidence="7" id="KW-0812">Transmembrane</keyword>
<dbReference type="InterPro" id="IPR041033">
    <property type="entry name" value="SpaA_PFL_dom_1"/>
</dbReference>
<dbReference type="Proteomes" id="UP000591929">
    <property type="component" value="Unassembled WGS sequence"/>
</dbReference>
<dbReference type="Pfam" id="PF00746">
    <property type="entry name" value="Gram_pos_anchor"/>
    <property type="match status" value="1"/>
</dbReference>
<dbReference type="Pfam" id="PF17802">
    <property type="entry name" value="SpaA"/>
    <property type="match status" value="4"/>
</dbReference>
<feature type="domain" description="Gram-positive cocci surface proteins LPxTG" evidence="9">
    <location>
        <begin position="694"/>
        <end position="728"/>
    </location>
</feature>
<dbReference type="InterPro" id="IPR013783">
    <property type="entry name" value="Ig-like_fold"/>
</dbReference>
<evidence type="ECO:0000256" key="6">
    <source>
        <dbReference type="ARBA" id="ARBA00023088"/>
    </source>
</evidence>
<name>A0A841YA40_9LIST</name>
<evidence type="ECO:0000313" key="10">
    <source>
        <dbReference type="EMBL" id="MBC1373792.1"/>
    </source>
</evidence>
<comment type="subcellular location">
    <subcellularLocation>
        <location evidence="1">Secreted</location>
        <location evidence="1">Cell wall</location>
        <topology evidence="1">Peptidoglycan-anchor</topology>
    </subcellularLocation>
</comment>
<dbReference type="PANTHER" id="PTHR36108:SF13">
    <property type="entry name" value="COLOSSIN-B-RELATED"/>
    <property type="match status" value="1"/>
</dbReference>
<keyword evidence="5 8" id="KW-0732">Signal</keyword>
<dbReference type="InterPro" id="IPR019931">
    <property type="entry name" value="LPXTG_anchor"/>
</dbReference>
<keyword evidence="7" id="KW-0472">Membrane</keyword>
<comment type="caution">
    <text evidence="10">The sequence shown here is derived from an EMBL/GenBank/DDBJ whole genome shotgun (WGS) entry which is preliminary data.</text>
</comment>
<dbReference type="PANTHER" id="PTHR36108">
    <property type="entry name" value="COLOSSIN-B-RELATED"/>
    <property type="match status" value="1"/>
</dbReference>
<feature type="signal peptide" evidence="8">
    <location>
        <begin position="1"/>
        <end position="29"/>
    </location>
</feature>
<keyword evidence="7" id="KW-1133">Transmembrane helix</keyword>
<sequence length="728" mass="78053">MKKLFKILLVLAVTLNLVPASIFSTQAKAATTQFTVKASGKDYGYYKGKGANYIEGRDRVDYMVDSLGGAVFCLEFDKKTPTSSTAYTKGGDLNYKVDYVVQAFYGKGAGAQYMKGDEYKKYFIAQNAIRIVLGQTTARVKANNQGLDQGHGADVALIDNINNLATAAKNATKPATPTLTSALSFSNANLTFTKAADGNYYTQITKAVASTNGKLGSAEVTAVFPAGISFVNTSHGHLNSVTANQEFQLKATAAAVEGKSISINLTATAKYELGYPVPIQYVTTSAGYQTVTGYDYDYLNASKTATATAKIDDRRGSLKIVKLDDKGNKLAGVTFTILDKANKEVATVTADEKGEAVVSNLIPATYTAKEVKGKKGYVVDSKPQVATIPVNGTAILTFVNKLMVGVVKVHKVDQDGNSLAGAEVTMLDNDGKSLVETTDKDGIAAFNIIANKVYSLEETKNPLGYHGTFKQDGITLDNDGQVFEYKAVNTLNKGILTVQKTDEKGNKLADSEMTLTDATGKKVVKLTDKEGLASFDLEALNTYTLEETKNPLGYVGAFKKEGITIANNGDSLAYTVKNTRIKGKVRVHKVDEKGNNLPGAEFTVTDSNGKSQVKVTDSKGIAEYDAVALNKYVLEETKNPEGYTGSYKQSGIEITKDGQVLEFTAKNTKDVVKVAKIVKVEKTKVEKKAAEQKLAKTGDSNNIILVIFGVVLIGGALLYFASRKKKTS</sequence>
<evidence type="ECO:0000256" key="1">
    <source>
        <dbReference type="ARBA" id="ARBA00004168"/>
    </source>
</evidence>
<evidence type="ECO:0000256" key="7">
    <source>
        <dbReference type="SAM" id="Phobius"/>
    </source>
</evidence>
<protein>
    <submittedName>
        <fullName evidence="10">LPXTG cell wall anchor domain-containing protein</fullName>
    </submittedName>
</protein>
<dbReference type="RefSeq" id="WP_185378182.1">
    <property type="nucleotide sequence ID" value="NZ_JAARPL010000018.1"/>
</dbReference>
<gene>
    <name evidence="10" type="ORF">HB847_15680</name>
</gene>
<proteinExistence type="inferred from homology"/>